<dbReference type="AlphaFoldDB" id="A0A1P8UHX2"/>
<dbReference type="Pfam" id="PF09836">
    <property type="entry name" value="DUF2063"/>
    <property type="match status" value="1"/>
</dbReference>
<gene>
    <name evidence="2" type="ORF">BW247_10295</name>
</gene>
<dbReference type="KEGG" id="afy:BW247_10295"/>
<dbReference type="Proteomes" id="UP000243807">
    <property type="component" value="Chromosome"/>
</dbReference>
<sequence>MRTLRDTQDALADAVLGTGLIHGLDETRLSAEVATAIYRNNVRVGALNALAGAFPAVKALLGEDCFEGSMLRYLAAHPSRAGDLHELGAAVPAYLATVPEFAELAYLSDVARLEWLQRAALVAADAAAFDFSGLGEVDEARFDALRFRLAPASRAFASPWPVFGIWRMARASAQGEETGEPLPDIHGGGECVIVYRDGRQQPRTERLTPGAYALLTGLGDALPFAVACERAWAVDSELDVGDCLQRFVVSGVIGAWY</sequence>
<keyword evidence="3" id="KW-1185">Reference proteome</keyword>
<dbReference type="OrthoDB" id="4146344at2"/>
<name>A0A1P8UHX2_9GAMM</name>
<dbReference type="Gene3D" id="1.10.150.690">
    <property type="entry name" value="DUF2063"/>
    <property type="match status" value="1"/>
</dbReference>
<dbReference type="RefSeq" id="WP_076837071.1">
    <property type="nucleotide sequence ID" value="NZ_CP019434.1"/>
</dbReference>
<organism evidence="2 3">
    <name type="scientific">Acidihalobacter ferrooxydans</name>
    <dbReference type="NCBI Taxonomy" id="1765967"/>
    <lineage>
        <taxon>Bacteria</taxon>
        <taxon>Pseudomonadati</taxon>
        <taxon>Pseudomonadota</taxon>
        <taxon>Gammaproteobacteria</taxon>
        <taxon>Chromatiales</taxon>
        <taxon>Ectothiorhodospiraceae</taxon>
        <taxon>Acidihalobacter</taxon>
    </lineage>
</organism>
<feature type="domain" description="Putative DNA-binding" evidence="1">
    <location>
        <begin position="7"/>
        <end position="95"/>
    </location>
</feature>
<evidence type="ECO:0000313" key="3">
    <source>
        <dbReference type="Proteomes" id="UP000243807"/>
    </source>
</evidence>
<dbReference type="STRING" id="1765967.BW247_10295"/>
<dbReference type="InterPro" id="IPR018640">
    <property type="entry name" value="DUF2063"/>
</dbReference>
<accession>A0A1P8UHX2</accession>
<reference evidence="2 3" key="1">
    <citation type="submission" date="2017-01" db="EMBL/GenBank/DDBJ databases">
        <title>Draft sequence of Acidihalobacter ferrooxidans strain DSM 14175 (strain V8).</title>
        <authorList>
            <person name="Khaleque H.N."/>
            <person name="Ramsay J.P."/>
            <person name="Murphy R.J.T."/>
            <person name="Kaksonen A.H."/>
            <person name="Boxall N.J."/>
            <person name="Watkin E.L.J."/>
        </authorList>
    </citation>
    <scope>NUCLEOTIDE SEQUENCE [LARGE SCALE GENOMIC DNA]</scope>
    <source>
        <strain evidence="2 3">V8</strain>
    </source>
</reference>
<protein>
    <recommendedName>
        <fullName evidence="1">Putative DNA-binding domain-containing protein</fullName>
    </recommendedName>
</protein>
<dbReference type="InterPro" id="IPR044922">
    <property type="entry name" value="DUF2063_N_sf"/>
</dbReference>
<dbReference type="EMBL" id="CP019434">
    <property type="protein sequence ID" value="APZ43430.1"/>
    <property type="molecule type" value="Genomic_DNA"/>
</dbReference>
<evidence type="ECO:0000259" key="1">
    <source>
        <dbReference type="Pfam" id="PF09836"/>
    </source>
</evidence>
<proteinExistence type="predicted"/>
<evidence type="ECO:0000313" key="2">
    <source>
        <dbReference type="EMBL" id="APZ43430.1"/>
    </source>
</evidence>